<proteinExistence type="predicted"/>
<organism evidence="2">
    <name type="scientific">Timema tahoe</name>
    <dbReference type="NCBI Taxonomy" id="61484"/>
    <lineage>
        <taxon>Eukaryota</taxon>
        <taxon>Metazoa</taxon>
        <taxon>Ecdysozoa</taxon>
        <taxon>Arthropoda</taxon>
        <taxon>Hexapoda</taxon>
        <taxon>Insecta</taxon>
        <taxon>Pterygota</taxon>
        <taxon>Neoptera</taxon>
        <taxon>Polyneoptera</taxon>
        <taxon>Phasmatodea</taxon>
        <taxon>Timematodea</taxon>
        <taxon>Timematoidea</taxon>
        <taxon>Timematidae</taxon>
        <taxon>Timema</taxon>
    </lineage>
</organism>
<evidence type="ECO:0000313" key="2">
    <source>
        <dbReference type="EMBL" id="CAD7459792.1"/>
    </source>
</evidence>
<dbReference type="EMBL" id="OE003144">
    <property type="protein sequence ID" value="CAD7459792.1"/>
    <property type="molecule type" value="Genomic_DNA"/>
</dbReference>
<name>A0A7R9IJX5_9NEOP</name>
<feature type="region of interest" description="Disordered" evidence="1">
    <location>
        <begin position="61"/>
        <end position="107"/>
    </location>
</feature>
<protein>
    <submittedName>
        <fullName evidence="2">Uncharacterized protein</fullName>
    </submittedName>
</protein>
<reference evidence="2" key="1">
    <citation type="submission" date="2020-11" db="EMBL/GenBank/DDBJ databases">
        <authorList>
            <person name="Tran Van P."/>
        </authorList>
    </citation>
    <scope>NUCLEOTIDE SEQUENCE</scope>
</reference>
<feature type="region of interest" description="Disordered" evidence="1">
    <location>
        <begin position="1"/>
        <end position="41"/>
    </location>
</feature>
<evidence type="ECO:0000256" key="1">
    <source>
        <dbReference type="SAM" id="MobiDB-lite"/>
    </source>
</evidence>
<feature type="compositionally biased region" description="Basic and acidic residues" evidence="1">
    <location>
        <begin position="1"/>
        <end position="26"/>
    </location>
</feature>
<dbReference type="AlphaFoldDB" id="A0A7R9IJX5"/>
<accession>A0A7R9IJX5</accession>
<sequence>MLVDSKSIDDLSVKDSVLRAVDDGKPHMRARSQPLRKSPSLQVTQHILSPLKTSKLSTTIAAANKDRESGNTKRTARTTTAVARSLAPAHSDVDTDTPPQEGGGGVTPVTNVQTSPYCACAFSRAIAVHNLGQMPLHTHSSFVDSDRLFGVIIVPM</sequence>
<gene>
    <name evidence="2" type="ORF">TTEB3V08_LOCUS7740</name>
</gene>